<dbReference type="PANTHER" id="PTHR46889">
    <property type="entry name" value="TRANSPOSASE INSF FOR INSERTION SEQUENCE IS3B-RELATED"/>
    <property type="match status" value="1"/>
</dbReference>
<dbReference type="Gene3D" id="3.30.420.10">
    <property type="entry name" value="Ribonuclease H-like superfamily/Ribonuclease H"/>
    <property type="match status" value="1"/>
</dbReference>
<evidence type="ECO:0000313" key="2">
    <source>
        <dbReference type="EMBL" id="NVO89758.1"/>
    </source>
</evidence>
<dbReference type="EMBL" id="JABXWP010000063">
    <property type="protein sequence ID" value="NVO89758.1"/>
    <property type="molecule type" value="Genomic_DNA"/>
</dbReference>
<name>A0A5P5ZFC6_LACRH</name>
<organism evidence="2 3">
    <name type="scientific">Lacticaseibacillus rhamnosus</name>
    <name type="common">Lactobacillus rhamnosus</name>
    <dbReference type="NCBI Taxonomy" id="47715"/>
    <lineage>
        <taxon>Bacteria</taxon>
        <taxon>Bacillati</taxon>
        <taxon>Bacillota</taxon>
        <taxon>Bacilli</taxon>
        <taxon>Lactobacillales</taxon>
        <taxon>Lactobacillaceae</taxon>
        <taxon>Lacticaseibacillus</taxon>
    </lineage>
</organism>
<sequence>MRGRIEEQSAAQKTAVVDALRHDYPLKELLALAQLPRATFYDRLHRKNKPDKYAALKVFIKKTFHDSYETYGYRRIHVMARKAGFKCSPNTILRLMGQLNLSVTLYSRHTSGYHSYKGKVGTVNDNLLHQQFDAQEPFAVLHTDVTQVRLLDHSWGYISAIIDEASREVITVIVRNSANKEQLHLTLDDLAKKLPAGVTPIMHSDQGWQYQTREYQSQVHAMGIVPSMSRKGNCHDNAPMESFFNLLKRERLNRQPIKDLEELKQIVDHYVTWFNHDRISLNKNGLTPIEYRNQTAA</sequence>
<dbReference type="PANTHER" id="PTHR46889:SF5">
    <property type="entry name" value="INTEGRASE PROTEIN"/>
    <property type="match status" value="1"/>
</dbReference>
<dbReference type="Proteomes" id="UP000542889">
    <property type="component" value="Unassembled WGS sequence"/>
</dbReference>
<proteinExistence type="predicted"/>
<dbReference type="InterPro" id="IPR036397">
    <property type="entry name" value="RNaseH_sf"/>
</dbReference>
<dbReference type="InterPro" id="IPR001584">
    <property type="entry name" value="Integrase_cat-core"/>
</dbReference>
<protein>
    <submittedName>
        <fullName evidence="2">IS3 family transposase</fullName>
    </submittedName>
</protein>
<dbReference type="NCBIfam" id="NF033516">
    <property type="entry name" value="transpos_IS3"/>
    <property type="match status" value="1"/>
</dbReference>
<dbReference type="Pfam" id="PF13333">
    <property type="entry name" value="rve_2"/>
    <property type="match status" value="1"/>
</dbReference>
<dbReference type="AlphaFoldDB" id="A0A5P5ZFC6"/>
<evidence type="ECO:0000313" key="3">
    <source>
        <dbReference type="Proteomes" id="UP000542889"/>
    </source>
</evidence>
<dbReference type="GO" id="GO:0003676">
    <property type="term" value="F:nucleic acid binding"/>
    <property type="evidence" value="ECO:0007669"/>
    <property type="project" value="InterPro"/>
</dbReference>
<dbReference type="InterPro" id="IPR025948">
    <property type="entry name" value="HTH-like_dom"/>
</dbReference>
<dbReference type="InterPro" id="IPR048020">
    <property type="entry name" value="Transpos_IS3"/>
</dbReference>
<dbReference type="GO" id="GO:0015074">
    <property type="term" value="P:DNA integration"/>
    <property type="evidence" value="ECO:0007669"/>
    <property type="project" value="InterPro"/>
</dbReference>
<comment type="function">
    <text evidence="1">Involved in the transposition of the insertion sequence.</text>
</comment>
<dbReference type="Pfam" id="PF00665">
    <property type="entry name" value="rve"/>
    <property type="match status" value="1"/>
</dbReference>
<gene>
    <name evidence="2" type="ORF">HWN39_14985</name>
</gene>
<dbReference type="PROSITE" id="PS50994">
    <property type="entry name" value="INTEGRASE"/>
    <property type="match status" value="1"/>
</dbReference>
<evidence type="ECO:0000256" key="1">
    <source>
        <dbReference type="ARBA" id="ARBA00002286"/>
    </source>
</evidence>
<dbReference type="InterPro" id="IPR050900">
    <property type="entry name" value="Transposase_IS3/IS150/IS904"/>
</dbReference>
<reference evidence="2 3" key="1">
    <citation type="submission" date="2020-06" db="EMBL/GenBank/DDBJ databases">
        <title>Lactobacillus rhamnosus QC,genome.</title>
        <authorList>
            <person name="Yi H."/>
            <person name="Jin M."/>
        </authorList>
    </citation>
    <scope>NUCLEOTIDE SEQUENCE [LARGE SCALE GENOMIC DNA]</scope>
    <source>
        <strain evidence="2 3">QC</strain>
    </source>
</reference>
<dbReference type="RefSeq" id="WP_107755086.1">
    <property type="nucleotide sequence ID" value="NZ_CACRTK010000062.1"/>
</dbReference>
<dbReference type="SUPFAM" id="SSF53098">
    <property type="entry name" value="Ribonuclease H-like"/>
    <property type="match status" value="1"/>
</dbReference>
<dbReference type="Pfam" id="PF13276">
    <property type="entry name" value="HTH_21"/>
    <property type="match status" value="1"/>
</dbReference>
<comment type="caution">
    <text evidence="2">The sequence shown here is derived from an EMBL/GenBank/DDBJ whole genome shotgun (WGS) entry which is preliminary data.</text>
</comment>
<dbReference type="InterPro" id="IPR012337">
    <property type="entry name" value="RNaseH-like_sf"/>
</dbReference>
<accession>A0A5P5ZFC6</accession>